<sequence>MLGSHDMHGKIMSGNADYLEKALAVGVINEDFDPMIPPATGEEYIQRVVLEASKCEDVLVASVDKSRFKEQTVNIDVSIKEPPLITPSIEWQQCQVADFSSVRQNLAKYRSMGIFKPSISLPARKDEAGWYLLCFGSETEPVESGASNGGVPPLLSILLSMNQPLVHEVLEYHVEWLEEKSSLSVQQGQWLYSLLACLELPLLPETCSLLRTLARECSRLRVSLKSVDHPSLAPLTLIICLVANYFRQMDLADTVLLQ</sequence>
<dbReference type="Proteomes" id="UP000235965">
    <property type="component" value="Unassembled WGS sequence"/>
</dbReference>
<dbReference type="InParanoid" id="A0A2J7Q1E4"/>
<dbReference type="STRING" id="105785.A0A2J7Q1E4"/>
<dbReference type="InterPro" id="IPR035426">
    <property type="entry name" value="Gemin2/Brr1"/>
</dbReference>
<evidence type="ECO:0000256" key="7">
    <source>
        <dbReference type="PIRNR" id="PIRNR038038"/>
    </source>
</evidence>
<dbReference type="OrthoDB" id="428895at2759"/>
<organism evidence="8 9">
    <name type="scientific">Cryptotermes secundus</name>
    <dbReference type="NCBI Taxonomy" id="105785"/>
    <lineage>
        <taxon>Eukaryota</taxon>
        <taxon>Metazoa</taxon>
        <taxon>Ecdysozoa</taxon>
        <taxon>Arthropoda</taxon>
        <taxon>Hexapoda</taxon>
        <taxon>Insecta</taxon>
        <taxon>Pterygota</taxon>
        <taxon>Neoptera</taxon>
        <taxon>Polyneoptera</taxon>
        <taxon>Dictyoptera</taxon>
        <taxon>Blattodea</taxon>
        <taxon>Blattoidea</taxon>
        <taxon>Termitoidae</taxon>
        <taxon>Kalotermitidae</taxon>
        <taxon>Cryptotermitinae</taxon>
        <taxon>Cryptotermes</taxon>
    </lineage>
</organism>
<keyword evidence="4 7" id="KW-0508">mRNA splicing</keyword>
<dbReference type="Pfam" id="PF04938">
    <property type="entry name" value="SIP1"/>
    <property type="match status" value="1"/>
</dbReference>
<dbReference type="PIRSF" id="PIRSF038038">
    <property type="entry name" value="SMN_Gemin2"/>
    <property type="match status" value="1"/>
</dbReference>
<dbReference type="GO" id="GO:0005681">
    <property type="term" value="C:spliceosomal complex"/>
    <property type="evidence" value="ECO:0007669"/>
    <property type="project" value="UniProtKB-UniRule"/>
</dbReference>
<dbReference type="EMBL" id="NEVH01019410">
    <property type="protein sequence ID" value="PNF22411.1"/>
    <property type="molecule type" value="Genomic_DNA"/>
</dbReference>
<gene>
    <name evidence="8" type="primary">gemin2_5</name>
    <name evidence="8" type="ORF">B7P43_G16398</name>
</gene>
<dbReference type="PANTHER" id="PTHR12794:SF0">
    <property type="entry name" value="GEM-ASSOCIATED PROTEIN 2"/>
    <property type="match status" value="1"/>
</dbReference>
<accession>A0A2J7Q1E4</accession>
<evidence type="ECO:0000256" key="2">
    <source>
        <dbReference type="ARBA" id="ARBA00022490"/>
    </source>
</evidence>
<evidence type="ECO:0000256" key="4">
    <source>
        <dbReference type="ARBA" id="ARBA00023187"/>
    </source>
</evidence>
<comment type="caution">
    <text evidence="8">The sequence shown here is derived from an EMBL/GenBank/DDBJ whole genome shotgun (WGS) entry which is preliminary data.</text>
</comment>
<name>A0A2J7Q1E4_9NEOP</name>
<comment type="subcellular location">
    <subcellularLocation>
        <location evidence="1">Cytoplasm</location>
    </subcellularLocation>
</comment>
<reference evidence="8 9" key="1">
    <citation type="submission" date="2017-12" db="EMBL/GenBank/DDBJ databases">
        <title>Hemimetabolous genomes reveal molecular basis of termite eusociality.</title>
        <authorList>
            <person name="Harrison M.C."/>
            <person name="Jongepier E."/>
            <person name="Robertson H.M."/>
            <person name="Arning N."/>
            <person name="Bitard-Feildel T."/>
            <person name="Chao H."/>
            <person name="Childers C.P."/>
            <person name="Dinh H."/>
            <person name="Doddapaneni H."/>
            <person name="Dugan S."/>
            <person name="Gowin J."/>
            <person name="Greiner C."/>
            <person name="Han Y."/>
            <person name="Hu H."/>
            <person name="Hughes D.S.T."/>
            <person name="Huylmans A.-K."/>
            <person name="Kemena C."/>
            <person name="Kremer L.P.M."/>
            <person name="Lee S.L."/>
            <person name="Lopez-Ezquerra A."/>
            <person name="Mallet L."/>
            <person name="Monroy-Kuhn J.M."/>
            <person name="Moser A."/>
            <person name="Murali S.C."/>
            <person name="Muzny D.M."/>
            <person name="Otani S."/>
            <person name="Piulachs M.-D."/>
            <person name="Poelchau M."/>
            <person name="Qu J."/>
            <person name="Schaub F."/>
            <person name="Wada-Katsumata A."/>
            <person name="Worley K.C."/>
            <person name="Xie Q."/>
            <person name="Ylla G."/>
            <person name="Poulsen M."/>
            <person name="Gibbs R.A."/>
            <person name="Schal C."/>
            <person name="Richards S."/>
            <person name="Belles X."/>
            <person name="Korb J."/>
            <person name="Bornberg-Bauer E."/>
        </authorList>
    </citation>
    <scope>NUCLEOTIDE SEQUENCE [LARGE SCALE GENOMIC DNA]</scope>
    <source>
        <tissue evidence="8">Whole body</tissue>
    </source>
</reference>
<dbReference type="FunCoup" id="A0A2J7Q1E4">
    <property type="interactions" value="1163"/>
</dbReference>
<keyword evidence="9" id="KW-1185">Reference proteome</keyword>
<protein>
    <recommendedName>
        <fullName evidence="6 7">Gem-associated protein 2</fullName>
    </recommendedName>
</protein>
<dbReference type="PANTHER" id="PTHR12794">
    <property type="entry name" value="GEMIN2"/>
    <property type="match status" value="1"/>
</dbReference>
<dbReference type="GO" id="GO:0000387">
    <property type="term" value="P:spliceosomal snRNP assembly"/>
    <property type="evidence" value="ECO:0007669"/>
    <property type="project" value="UniProtKB-UniRule"/>
</dbReference>
<dbReference type="AlphaFoldDB" id="A0A2J7Q1E4"/>
<keyword evidence="2 7" id="KW-0963">Cytoplasm</keyword>
<proteinExistence type="inferred from homology"/>
<dbReference type="Gene3D" id="1.20.58.1070">
    <property type="match status" value="1"/>
</dbReference>
<dbReference type="GO" id="GO:0032797">
    <property type="term" value="C:SMN complex"/>
    <property type="evidence" value="ECO:0007669"/>
    <property type="project" value="UniProtKB-UniRule"/>
</dbReference>
<evidence type="ECO:0000256" key="6">
    <source>
        <dbReference type="ARBA" id="ARBA00047179"/>
    </source>
</evidence>
<keyword evidence="3 7" id="KW-0507">mRNA processing</keyword>
<comment type="similarity">
    <text evidence="5 7">Belongs to the gemin-2 family.</text>
</comment>
<evidence type="ECO:0000256" key="1">
    <source>
        <dbReference type="ARBA" id="ARBA00004496"/>
    </source>
</evidence>
<evidence type="ECO:0000313" key="8">
    <source>
        <dbReference type="EMBL" id="PNF22411.1"/>
    </source>
</evidence>
<evidence type="ECO:0000313" key="9">
    <source>
        <dbReference type="Proteomes" id="UP000235965"/>
    </source>
</evidence>
<dbReference type="InterPro" id="IPR017364">
    <property type="entry name" value="GEMIN2"/>
</dbReference>
<evidence type="ECO:0000256" key="5">
    <source>
        <dbReference type="ARBA" id="ARBA00025758"/>
    </source>
</evidence>
<comment type="subunit">
    <text evidence="7">Part of the core SMN complex.</text>
</comment>
<evidence type="ECO:0000256" key="3">
    <source>
        <dbReference type="ARBA" id="ARBA00022664"/>
    </source>
</evidence>
<comment type="function">
    <text evidence="7">The SMN complex catalyzes the assembly of small nuclear ribonucleoproteins (snRNPs), the building blocks of the spliceosome, and thereby plays an important role in the splicing of cellular pre-mRNAs.</text>
</comment>
<dbReference type="GO" id="GO:0000245">
    <property type="term" value="P:spliceosomal complex assembly"/>
    <property type="evidence" value="ECO:0007669"/>
    <property type="project" value="UniProtKB-UniRule"/>
</dbReference>